<gene>
    <name evidence="3" type="ORF">JCM19235_1670</name>
</gene>
<accession>A0A090S5Q3</accession>
<evidence type="ECO:0000313" key="4">
    <source>
        <dbReference type="Proteomes" id="UP000029228"/>
    </source>
</evidence>
<evidence type="ECO:0000313" key="3">
    <source>
        <dbReference type="EMBL" id="GAL21844.1"/>
    </source>
</evidence>
<dbReference type="Pfam" id="PF07969">
    <property type="entry name" value="Amidohydro_3"/>
    <property type="match status" value="1"/>
</dbReference>
<dbReference type="PANTHER" id="PTHR22642:SF21">
    <property type="entry name" value="PERIPLASMIC PROTEIN"/>
    <property type="match status" value="1"/>
</dbReference>
<sequence length="190" mass="20363">MRLSKYFVGALVFACSCSLHATEANIVMTGGKILTVDDAFSVADSIAITGGEITAIGSAKDIQEYIGDETQVIHLDGKTAIPGLIDNHFHFIRSAYNSQQEVRLDGISTRQEALQTLKDKAASATKGSWITVIGGWSPEQFSDDNTPFTLAELDSISKDNPVFLLLSYSSGLANSLAFLEVGQALNETGR</sequence>
<keyword evidence="4" id="KW-1185">Reference proteome</keyword>
<dbReference type="InterPro" id="IPR013108">
    <property type="entry name" value="Amidohydro_3"/>
</dbReference>
<dbReference type="SUPFAM" id="SSF51338">
    <property type="entry name" value="Composite domain of metallo-dependent hydrolases"/>
    <property type="match status" value="1"/>
</dbReference>
<evidence type="ECO:0000256" key="1">
    <source>
        <dbReference type="SAM" id="SignalP"/>
    </source>
</evidence>
<organism evidence="3 4">
    <name type="scientific">Vibrio maritimus</name>
    <dbReference type="NCBI Taxonomy" id="990268"/>
    <lineage>
        <taxon>Bacteria</taxon>
        <taxon>Pseudomonadati</taxon>
        <taxon>Pseudomonadota</taxon>
        <taxon>Gammaproteobacteria</taxon>
        <taxon>Vibrionales</taxon>
        <taxon>Vibrionaceae</taxon>
        <taxon>Vibrio</taxon>
    </lineage>
</organism>
<dbReference type="EMBL" id="BBMR01000010">
    <property type="protein sequence ID" value="GAL21844.1"/>
    <property type="molecule type" value="Genomic_DNA"/>
</dbReference>
<name>A0A090S5Q3_9VIBR</name>
<dbReference type="AlphaFoldDB" id="A0A090S5Q3"/>
<dbReference type="PANTHER" id="PTHR22642">
    <property type="entry name" value="IMIDAZOLONEPROPIONASE"/>
    <property type="match status" value="1"/>
</dbReference>
<proteinExistence type="predicted"/>
<dbReference type="Gene3D" id="2.30.40.10">
    <property type="entry name" value="Urease, subunit C, domain 1"/>
    <property type="match status" value="1"/>
</dbReference>
<keyword evidence="1" id="KW-0732">Signal</keyword>
<feature type="signal peptide" evidence="1">
    <location>
        <begin position="1"/>
        <end position="21"/>
    </location>
</feature>
<dbReference type="Proteomes" id="UP000029228">
    <property type="component" value="Unassembled WGS sequence"/>
</dbReference>
<evidence type="ECO:0000259" key="2">
    <source>
        <dbReference type="Pfam" id="PF07969"/>
    </source>
</evidence>
<dbReference type="STRING" id="990268.JCM19235_1670"/>
<dbReference type="OrthoDB" id="9031471at2"/>
<feature type="chain" id="PRO_5001863042" evidence="1">
    <location>
        <begin position="22"/>
        <end position="190"/>
    </location>
</feature>
<dbReference type="GO" id="GO:0016810">
    <property type="term" value="F:hydrolase activity, acting on carbon-nitrogen (but not peptide) bonds"/>
    <property type="evidence" value="ECO:0007669"/>
    <property type="project" value="InterPro"/>
</dbReference>
<dbReference type="Gene3D" id="3.10.310.70">
    <property type="match status" value="1"/>
</dbReference>
<protein>
    <submittedName>
        <fullName evidence="3">Exoenzymes regulatory protein AepA</fullName>
    </submittedName>
</protein>
<dbReference type="PROSITE" id="PS51257">
    <property type="entry name" value="PROKAR_LIPOPROTEIN"/>
    <property type="match status" value="1"/>
</dbReference>
<reference evidence="3 4" key="1">
    <citation type="submission" date="2014-09" db="EMBL/GenBank/DDBJ databases">
        <title>Vibrio maritimus JCM 19235. (C45) whole genome shotgun sequence.</title>
        <authorList>
            <person name="Sawabe T."/>
            <person name="Meirelles P."/>
            <person name="Nakanishi M."/>
            <person name="Sayaka M."/>
            <person name="Hattori M."/>
            <person name="Ohkuma M."/>
        </authorList>
    </citation>
    <scope>NUCLEOTIDE SEQUENCE [LARGE SCALE GENOMIC DNA]</scope>
    <source>
        <strain evidence="4">JCM19235</strain>
    </source>
</reference>
<comment type="caution">
    <text evidence="3">The sequence shown here is derived from an EMBL/GenBank/DDBJ whole genome shotgun (WGS) entry which is preliminary data.</text>
</comment>
<feature type="domain" description="Amidohydrolase 3" evidence="2">
    <location>
        <begin position="71"/>
        <end position="178"/>
    </location>
</feature>
<dbReference type="InterPro" id="IPR011059">
    <property type="entry name" value="Metal-dep_hydrolase_composite"/>
</dbReference>